<dbReference type="InParanoid" id="A0A090LZT8"/>
<dbReference type="RefSeq" id="XP_003078597.2">
    <property type="nucleotide sequence ID" value="XM_003078549.2"/>
</dbReference>
<feature type="region of interest" description="Disordered" evidence="1">
    <location>
        <begin position="1"/>
        <end position="78"/>
    </location>
</feature>
<protein>
    <submittedName>
        <fullName evidence="2">Unnamed product</fullName>
    </submittedName>
</protein>
<keyword evidence="3" id="KW-1185">Reference proteome</keyword>
<dbReference type="AlphaFoldDB" id="A0A090LZT8"/>
<gene>
    <name evidence="2" type="ORF">OT_ostta04g00670</name>
</gene>
<comment type="caution">
    <text evidence="2">The sequence shown here is derived from an EMBL/GenBank/DDBJ whole genome shotgun (WGS) entry which is preliminary data.</text>
</comment>
<dbReference type="GeneID" id="9833184"/>
<organism evidence="2 3">
    <name type="scientific">Ostreococcus tauri</name>
    <name type="common">Marine green alga</name>
    <dbReference type="NCBI Taxonomy" id="70448"/>
    <lineage>
        <taxon>Eukaryota</taxon>
        <taxon>Viridiplantae</taxon>
        <taxon>Chlorophyta</taxon>
        <taxon>Mamiellophyceae</taxon>
        <taxon>Mamiellales</taxon>
        <taxon>Bathycoccaceae</taxon>
        <taxon>Ostreococcus</taxon>
    </lineage>
</organism>
<dbReference type="EMBL" id="CAID01000004">
    <property type="protein sequence ID" value="CEF97441.1"/>
    <property type="molecule type" value="Genomic_DNA"/>
</dbReference>
<evidence type="ECO:0000256" key="1">
    <source>
        <dbReference type="SAM" id="MobiDB-lite"/>
    </source>
</evidence>
<dbReference type="Proteomes" id="UP000009170">
    <property type="component" value="Unassembled WGS sequence"/>
</dbReference>
<feature type="compositionally biased region" description="Basic and acidic residues" evidence="1">
    <location>
        <begin position="39"/>
        <end position="49"/>
    </location>
</feature>
<reference evidence="2 3" key="2">
    <citation type="journal article" date="2014" name="BMC Genomics">
        <title>An improved genome of the model marine alga Ostreococcus tauri unfolds by assessing Illumina de novo assemblies.</title>
        <authorList>
            <person name="Blanc-Mathieu R."/>
            <person name="Verhelst B."/>
            <person name="Derelle E."/>
            <person name="Rombauts S."/>
            <person name="Bouget F.Y."/>
            <person name="Carre I."/>
            <person name="Chateau A."/>
            <person name="Eyre-Walker A."/>
            <person name="Grimsley N."/>
            <person name="Moreau H."/>
            <person name="Piegu B."/>
            <person name="Rivals E."/>
            <person name="Schackwitz W."/>
            <person name="Van de Peer Y."/>
            <person name="Piganeau G."/>
        </authorList>
    </citation>
    <scope>NUCLEOTIDE SEQUENCE [LARGE SCALE GENOMIC DNA]</scope>
    <source>
        <strain evidence="3">OTTH 0595 / CCAP 157/2 / RCC745</strain>
    </source>
</reference>
<dbReference type="KEGG" id="ota:OT_ostta04g00670"/>
<proteinExistence type="predicted"/>
<sequence>MFPHLHAPMNPDATPFVPPASRSPTDDTHGGVASSMTRAARDVPGETKRVVKKVKTLPAQRKSKSHTSSSTTTRQCGKQTRCSNRTRAFWTQCEECFTTRCAREKGGVNGIIAKATRALERETRLGEEDLISSLKWLRTIGVRFDPKKAMESMVEAGLLDGFKFCYDAWTKRTTDADNVFYPRAAFNAVCAGSLPINWEPFFDFIRSLLVHGDKLLVECLFTSAHVRDESRDMYDYSDVYQTYSEDYLNHRIYGRASALEYLWKRKCATFTDAHMQIAVRNKDVTGVAFLRDKVGLPLVIDAVEDHLVESVRGLNVDWFELVATFAIATPQCNFTTMKLKQVFIETLGHADEVRYGLLNDDDLDTIDDFVDFLCGLPDDSNREDRTHLRAISDLFDEHKETIPDGKYLGVMRYVQQLYNQLADRDGGETELRLAVEQILESGREDFHHVFHRVLFVGV</sequence>
<accession>A0A090LZT8</accession>
<evidence type="ECO:0000313" key="2">
    <source>
        <dbReference type="EMBL" id="CEF97441.1"/>
    </source>
</evidence>
<name>A0A090LZT8_OSTTA</name>
<evidence type="ECO:0000313" key="3">
    <source>
        <dbReference type="Proteomes" id="UP000009170"/>
    </source>
</evidence>
<reference evidence="3" key="1">
    <citation type="journal article" date="2006" name="Proc. Natl. Acad. Sci. U.S.A.">
        <title>Genome analysis of the smallest free-living eukaryote Ostreococcus tauri unveils many unique features.</title>
        <authorList>
            <person name="Derelle E."/>
            <person name="Ferraz C."/>
            <person name="Rombauts S."/>
            <person name="Rouze P."/>
            <person name="Worden A.Z."/>
            <person name="Robbens S."/>
            <person name="Partensky F."/>
            <person name="Degroeve S."/>
            <person name="Echeynie S."/>
            <person name="Cooke R."/>
            <person name="Saeys Y."/>
            <person name="Wuyts J."/>
            <person name="Jabbari K."/>
            <person name="Bowler C."/>
            <person name="Panaud O."/>
            <person name="Piegu B."/>
            <person name="Ball S.G."/>
            <person name="Ral J.-P."/>
            <person name="Bouget F.-Y."/>
            <person name="Piganeau G."/>
            <person name="De Baets B."/>
            <person name="Picard A."/>
            <person name="Delseny M."/>
            <person name="Demaille J."/>
            <person name="Van de Peer Y."/>
            <person name="Moreau H."/>
        </authorList>
    </citation>
    <scope>NUCLEOTIDE SEQUENCE [LARGE SCALE GENOMIC DNA]</scope>
    <source>
        <strain evidence="3">OTTH 0595 / CCAP 157/2 / RCC745</strain>
    </source>
</reference>
<feature type="compositionally biased region" description="Basic residues" evidence="1">
    <location>
        <begin position="50"/>
        <end position="65"/>
    </location>
</feature>